<keyword evidence="4 10" id="KW-0812">Transmembrane</keyword>
<comment type="similarity">
    <text evidence="2">Belongs to the CDP-alcohol phosphatidyltransferase class-I family.</text>
</comment>
<sequence length="204" mass="22548">MGAITSAFPFVKFMDLANLLTTINVGLSLSSIYLAYTDNIYLSAIALCSAAILDFLDGYIARTWLTEKKQNREFGKQLDSLADLLNFSVAPALIIFHIIPGWASFVSGMMLLLSGCLRLSLFSVISGSHPGSYRGLPTTYAGVIYSLFFQLVAYDKVALPYLIWLNLFIALIQIINVRIPKYAALPTISVFLILFVAVRIFISQ</sequence>
<keyword evidence="9" id="KW-1208">Phospholipid metabolism</keyword>
<dbReference type="GO" id="GO:0008654">
    <property type="term" value="P:phospholipid biosynthetic process"/>
    <property type="evidence" value="ECO:0007669"/>
    <property type="project" value="UniProtKB-KW"/>
</dbReference>
<organism evidence="11 12">
    <name type="scientific">Dickeya dianthicola</name>
    <dbReference type="NCBI Taxonomy" id="204039"/>
    <lineage>
        <taxon>Bacteria</taxon>
        <taxon>Pseudomonadati</taxon>
        <taxon>Pseudomonadota</taxon>
        <taxon>Gammaproteobacteria</taxon>
        <taxon>Enterobacterales</taxon>
        <taxon>Pectobacteriaceae</taxon>
        <taxon>Dickeya</taxon>
    </lineage>
</organism>
<dbReference type="GO" id="GO:0016020">
    <property type="term" value="C:membrane"/>
    <property type="evidence" value="ECO:0007669"/>
    <property type="project" value="UniProtKB-SubCell"/>
</dbReference>
<evidence type="ECO:0000256" key="2">
    <source>
        <dbReference type="ARBA" id="ARBA00010441"/>
    </source>
</evidence>
<evidence type="ECO:0000256" key="9">
    <source>
        <dbReference type="ARBA" id="ARBA00023264"/>
    </source>
</evidence>
<feature type="transmembrane region" description="Helical" evidence="10">
    <location>
        <begin position="182"/>
        <end position="202"/>
    </location>
</feature>
<keyword evidence="7 10" id="KW-0472">Membrane</keyword>
<proteinExistence type="inferred from homology"/>
<dbReference type="PANTHER" id="PTHR14269">
    <property type="entry name" value="CDP-DIACYLGLYCEROL--GLYCEROL-3-PHOSPHATE 3-PHOSPHATIDYLTRANSFERASE-RELATED"/>
    <property type="match status" value="1"/>
</dbReference>
<evidence type="ECO:0000256" key="1">
    <source>
        <dbReference type="ARBA" id="ARBA00004141"/>
    </source>
</evidence>
<evidence type="ECO:0000256" key="3">
    <source>
        <dbReference type="ARBA" id="ARBA00022516"/>
    </source>
</evidence>
<dbReference type="RefSeq" id="WP_109104967.1">
    <property type="nucleotide sequence ID" value="NZ_JALDNP010000012.1"/>
</dbReference>
<evidence type="ECO:0000256" key="5">
    <source>
        <dbReference type="ARBA" id="ARBA00022989"/>
    </source>
</evidence>
<dbReference type="EMBL" id="QESZ01000001">
    <property type="protein sequence ID" value="PWD75565.1"/>
    <property type="molecule type" value="Genomic_DNA"/>
</dbReference>
<dbReference type="Pfam" id="PF01066">
    <property type="entry name" value="CDP-OH_P_transf"/>
    <property type="match status" value="1"/>
</dbReference>
<evidence type="ECO:0000256" key="8">
    <source>
        <dbReference type="ARBA" id="ARBA00023209"/>
    </source>
</evidence>
<comment type="caution">
    <text evidence="11">The sequence shown here is derived from an EMBL/GenBank/DDBJ whole genome shotgun (WGS) entry which is preliminary data.</text>
</comment>
<keyword evidence="5 10" id="KW-1133">Transmembrane helix</keyword>
<feature type="transmembrane region" description="Helical" evidence="10">
    <location>
        <begin position="40"/>
        <end position="60"/>
    </location>
</feature>
<feature type="transmembrane region" description="Helical" evidence="10">
    <location>
        <begin position="158"/>
        <end position="175"/>
    </location>
</feature>
<feature type="transmembrane region" description="Helical" evidence="10">
    <location>
        <begin position="132"/>
        <end position="152"/>
    </location>
</feature>
<reference evidence="11 12" key="1">
    <citation type="submission" date="2018-05" db="EMBL/GenBank/DDBJ databases">
        <title>Genomic diversity of pathogens causing Blackleg of Potato in Pakistan.</title>
        <authorList>
            <person name="Sarfraz S."/>
            <person name="Riaz K."/>
            <person name="Oulghazi S."/>
            <person name="Cigna J."/>
            <person name="Sahi S.T."/>
            <person name="Khan S.H."/>
            <person name="Hameed A."/>
            <person name="Faure D."/>
        </authorList>
    </citation>
    <scope>NUCLEOTIDE SEQUENCE [LARGE SCALE GENOMIC DNA]</scope>
    <source>
        <strain evidence="11 12">SS70</strain>
    </source>
</reference>
<keyword evidence="3" id="KW-0444">Lipid biosynthesis</keyword>
<keyword evidence="6" id="KW-0443">Lipid metabolism</keyword>
<dbReference type="InterPro" id="IPR050324">
    <property type="entry name" value="CDP-alcohol_PTase-I"/>
</dbReference>
<gene>
    <name evidence="11" type="ORF">DF213_00125</name>
</gene>
<evidence type="ECO:0000313" key="11">
    <source>
        <dbReference type="EMBL" id="PWD75565.1"/>
    </source>
</evidence>
<protein>
    <submittedName>
        <fullName evidence="11">Phosphatidylserine synthase</fullName>
    </submittedName>
</protein>
<dbReference type="InterPro" id="IPR000462">
    <property type="entry name" value="CDP-OH_P_trans"/>
</dbReference>
<feature type="transmembrane region" description="Helical" evidence="10">
    <location>
        <begin position="81"/>
        <end position="99"/>
    </location>
</feature>
<evidence type="ECO:0000256" key="6">
    <source>
        <dbReference type="ARBA" id="ARBA00023098"/>
    </source>
</evidence>
<dbReference type="Gene3D" id="1.20.120.1760">
    <property type="match status" value="1"/>
</dbReference>
<evidence type="ECO:0000256" key="10">
    <source>
        <dbReference type="SAM" id="Phobius"/>
    </source>
</evidence>
<evidence type="ECO:0000313" key="12">
    <source>
        <dbReference type="Proteomes" id="UP000245055"/>
    </source>
</evidence>
<comment type="subcellular location">
    <subcellularLocation>
        <location evidence="1">Membrane</location>
        <topology evidence="1">Multi-pass membrane protein</topology>
    </subcellularLocation>
</comment>
<name>A0AAX1CC46_9GAMM</name>
<dbReference type="AlphaFoldDB" id="A0AAX1CC46"/>
<evidence type="ECO:0000256" key="7">
    <source>
        <dbReference type="ARBA" id="ARBA00023136"/>
    </source>
</evidence>
<dbReference type="GO" id="GO:0016780">
    <property type="term" value="F:phosphotransferase activity, for other substituted phosphate groups"/>
    <property type="evidence" value="ECO:0007669"/>
    <property type="project" value="InterPro"/>
</dbReference>
<dbReference type="Proteomes" id="UP000245055">
    <property type="component" value="Unassembled WGS sequence"/>
</dbReference>
<accession>A0AAX1CC46</accession>
<dbReference type="InterPro" id="IPR043130">
    <property type="entry name" value="CDP-OH_PTrfase_TM_dom"/>
</dbReference>
<keyword evidence="8" id="KW-0594">Phospholipid biosynthesis</keyword>
<feature type="transmembrane region" description="Helical" evidence="10">
    <location>
        <begin position="16"/>
        <end position="34"/>
    </location>
</feature>
<evidence type="ECO:0000256" key="4">
    <source>
        <dbReference type="ARBA" id="ARBA00022692"/>
    </source>
</evidence>
<dbReference type="PANTHER" id="PTHR14269:SF61">
    <property type="entry name" value="CDP-DIACYLGLYCEROL--SERINE O-PHOSPHATIDYLTRANSFERASE"/>
    <property type="match status" value="1"/>
</dbReference>